<dbReference type="EMBL" id="CP054840">
    <property type="protein sequence ID" value="QKV51852.1"/>
    <property type="molecule type" value="Genomic_DNA"/>
</dbReference>
<feature type="region of interest" description="Disordered" evidence="1">
    <location>
        <begin position="164"/>
        <end position="191"/>
    </location>
</feature>
<name>A0A6N1X1H0_9BURK</name>
<dbReference type="InterPro" id="IPR011723">
    <property type="entry name" value="Znf/thioredoxin_put"/>
</dbReference>
<proteinExistence type="predicted"/>
<dbReference type="InterPro" id="IPR021834">
    <property type="entry name" value="DUF3426"/>
</dbReference>
<feature type="compositionally biased region" description="Low complexity" evidence="1">
    <location>
        <begin position="86"/>
        <end position="96"/>
    </location>
</feature>
<gene>
    <name evidence="4" type="ORF">HUK68_02445</name>
</gene>
<dbReference type="AlphaFoldDB" id="A0A6N1X1H0"/>
<dbReference type="Pfam" id="PF11906">
    <property type="entry name" value="DUF3426"/>
    <property type="match status" value="1"/>
</dbReference>
<dbReference type="KEGG" id="aant:HUK68_02445"/>
<dbReference type="NCBIfam" id="TIGR02098">
    <property type="entry name" value="MJ0042_CXXC"/>
    <property type="match status" value="1"/>
</dbReference>
<keyword evidence="2" id="KW-0812">Transmembrane</keyword>
<feature type="transmembrane region" description="Helical" evidence="2">
    <location>
        <begin position="205"/>
        <end position="226"/>
    </location>
</feature>
<keyword evidence="2" id="KW-0472">Membrane</keyword>
<evidence type="ECO:0000259" key="3">
    <source>
        <dbReference type="Pfam" id="PF13719"/>
    </source>
</evidence>
<reference evidence="4 5" key="1">
    <citation type="submission" date="2020-06" db="EMBL/GenBank/DDBJ databases">
        <title>Acidovorax antarctica sp. nov., isolated from Corinth ice sheet soil, Antarctic Fields Peninsula.</title>
        <authorList>
            <person name="Xu Q."/>
            <person name="Peng F."/>
        </authorList>
    </citation>
    <scope>NUCLEOTIDE SEQUENCE [LARGE SCALE GENOMIC DNA]</scope>
    <source>
        <strain evidence="4 5">16-35-5</strain>
    </source>
</reference>
<dbReference type="Pfam" id="PF13719">
    <property type="entry name" value="Zn_ribbon_5"/>
    <property type="match status" value="1"/>
</dbReference>
<evidence type="ECO:0000313" key="4">
    <source>
        <dbReference type="EMBL" id="QKV51852.1"/>
    </source>
</evidence>
<accession>A0A6N1X1H0</accession>
<evidence type="ECO:0000256" key="1">
    <source>
        <dbReference type="SAM" id="MobiDB-lite"/>
    </source>
</evidence>
<dbReference type="RefSeq" id="WP_175502782.1">
    <property type="nucleotide sequence ID" value="NZ_CP054840.1"/>
</dbReference>
<evidence type="ECO:0000313" key="5">
    <source>
        <dbReference type="Proteomes" id="UP000509579"/>
    </source>
</evidence>
<feature type="region of interest" description="Disordered" evidence="1">
    <location>
        <begin position="82"/>
        <end position="145"/>
    </location>
</feature>
<sequence>MSQTTRCPSCGTRFKVVADQLRISEGWVRCGQCQEVFDATLTLDAAAAAPVPAVPAAPVAAVAEQVPAQESGYALPAAVDDEDDLPLAPDAPEFDAQAQPQPSGASEPGAEALPEPAPEPEPELKAEPEADPDLESGPQPPLERQPEVDLDIDLRHESELAPLPLAGAAPDPFARSHGERPPQTEAEPGFMRTARRKAFWQSRGVRAALAAGSTVLLLALALQVALQERNALAAWNPALRPALQGLCALSGCTLSARQDIAQIVITASAFTRTAQEGSYLLTLTIENQASTELAMPAVELTLTDLQDQPVLRRVLLPADLQAPATLGAQAEWSARVPLAVTATPARIAGYRALVFYP</sequence>
<feature type="domain" description="Zinc finger/thioredoxin putative" evidence="3">
    <location>
        <begin position="5"/>
        <end position="39"/>
    </location>
</feature>
<evidence type="ECO:0000256" key="2">
    <source>
        <dbReference type="SAM" id="Phobius"/>
    </source>
</evidence>
<protein>
    <submittedName>
        <fullName evidence="4">Zinc-ribbon domain-containing protein</fullName>
    </submittedName>
</protein>
<keyword evidence="2" id="KW-1133">Transmembrane helix</keyword>
<dbReference type="Proteomes" id="UP000509579">
    <property type="component" value="Chromosome"/>
</dbReference>
<keyword evidence="5" id="KW-1185">Reference proteome</keyword>
<organism evidence="4 5">
    <name type="scientific">Comamonas antarctica</name>
    <dbReference type="NCBI Taxonomy" id="2743470"/>
    <lineage>
        <taxon>Bacteria</taxon>
        <taxon>Pseudomonadati</taxon>
        <taxon>Pseudomonadota</taxon>
        <taxon>Betaproteobacteria</taxon>
        <taxon>Burkholderiales</taxon>
        <taxon>Comamonadaceae</taxon>
        <taxon>Comamonas</taxon>
    </lineage>
</organism>